<reference evidence="21 22" key="1">
    <citation type="journal article" date="2009" name="Stand. Genomic Sci.">
        <title>Complete genome sequence of Acidimicrobium ferrooxidans type strain (ICP).</title>
        <authorList>
            <person name="Clum A."/>
            <person name="Nolan M."/>
            <person name="Lang E."/>
            <person name="Glavina Del Rio T."/>
            <person name="Tice H."/>
            <person name="Copeland A."/>
            <person name="Cheng J.F."/>
            <person name="Lucas S."/>
            <person name="Chen F."/>
            <person name="Bruce D."/>
            <person name="Goodwin L."/>
            <person name="Pitluck S."/>
            <person name="Ivanova N."/>
            <person name="Mavrommatis K."/>
            <person name="Mikhailova N."/>
            <person name="Pati A."/>
            <person name="Chen A."/>
            <person name="Palaniappan K."/>
            <person name="Goker M."/>
            <person name="Spring S."/>
            <person name="Land M."/>
            <person name="Hauser L."/>
            <person name="Chang Y.J."/>
            <person name="Jeffries C.C."/>
            <person name="Chain P."/>
            <person name="Bristow J."/>
            <person name="Eisen J.A."/>
            <person name="Markowitz V."/>
            <person name="Hugenholtz P."/>
            <person name="Kyrpides N.C."/>
            <person name="Klenk H.P."/>
            <person name="Lapidus A."/>
        </authorList>
    </citation>
    <scope>NUCLEOTIDE SEQUENCE [LARGE SCALE GENOMIC DNA]</scope>
    <source>
        <strain evidence="22">DSM 10331 / JCM 15462 / NBRC 103882 / ICP</strain>
    </source>
</reference>
<keyword evidence="14 19" id="KW-0464">Manganese</keyword>
<dbReference type="NCBIfam" id="NF006803">
    <property type="entry name" value="PRK09311.1"/>
    <property type="match status" value="1"/>
</dbReference>
<feature type="region of interest" description="GTP cyclohydrolase II" evidence="19">
    <location>
        <begin position="210"/>
        <end position="417"/>
    </location>
</feature>
<dbReference type="GO" id="GO:0005829">
    <property type="term" value="C:cytosol"/>
    <property type="evidence" value="ECO:0007669"/>
    <property type="project" value="TreeGrafter"/>
</dbReference>
<dbReference type="EC" id="3.5.4.25" evidence="19"/>
<keyword evidence="10 19" id="KW-0378">Hydrolase</keyword>
<feature type="region of interest" description="DHBP synthase" evidence="19">
    <location>
        <begin position="1"/>
        <end position="209"/>
    </location>
</feature>
<dbReference type="InterPro" id="IPR000422">
    <property type="entry name" value="DHBP_synthase_RibB"/>
</dbReference>
<feature type="site" description="Essential for DHBP synthase activity" evidence="19">
    <location>
        <position position="171"/>
    </location>
</feature>
<feature type="binding site" evidence="19">
    <location>
        <position position="39"/>
    </location>
    <ligand>
        <name>D-ribulose 5-phosphate</name>
        <dbReference type="ChEBI" id="CHEBI:58121"/>
    </ligand>
</feature>
<keyword evidence="7 19" id="KW-0686">Riboflavin biosynthesis</keyword>
<dbReference type="PIRSF" id="PIRSF001259">
    <property type="entry name" value="RibA"/>
    <property type="match status" value="1"/>
</dbReference>
<dbReference type="HAMAP" id="MF_00179">
    <property type="entry name" value="RibA"/>
    <property type="match status" value="1"/>
</dbReference>
<dbReference type="GO" id="GO:0009231">
    <property type="term" value="P:riboflavin biosynthetic process"/>
    <property type="evidence" value="ECO:0007669"/>
    <property type="project" value="UniProtKB-UniRule"/>
</dbReference>
<feature type="binding site" evidence="19">
    <location>
        <position position="150"/>
    </location>
    <ligand>
        <name>Mg(2+)</name>
        <dbReference type="ChEBI" id="CHEBI:18420"/>
        <label>2</label>
    </ligand>
</feature>
<proteinExistence type="inferred from homology"/>
<evidence type="ECO:0000256" key="12">
    <source>
        <dbReference type="ARBA" id="ARBA00022842"/>
    </source>
</evidence>
<organism evidence="21 22">
    <name type="scientific">Acidimicrobium ferrooxidans (strain DSM 10331 / JCM 15462 / NBRC 103882 / ICP)</name>
    <dbReference type="NCBI Taxonomy" id="525909"/>
    <lineage>
        <taxon>Bacteria</taxon>
        <taxon>Bacillati</taxon>
        <taxon>Actinomycetota</taxon>
        <taxon>Acidimicrobiia</taxon>
        <taxon>Acidimicrobiales</taxon>
        <taxon>Acidimicrobiaceae</taxon>
        <taxon>Acidimicrobium</taxon>
    </lineage>
</organism>
<feature type="binding site" evidence="19">
    <location>
        <position position="330"/>
    </location>
    <ligand>
        <name>GTP</name>
        <dbReference type="ChEBI" id="CHEBI:37565"/>
    </ligand>
</feature>
<feature type="binding site" evidence="19">
    <location>
        <position position="281"/>
    </location>
    <ligand>
        <name>Zn(2+)</name>
        <dbReference type="ChEBI" id="CHEBI:29105"/>
        <note>catalytic</note>
    </ligand>
</feature>
<dbReference type="GO" id="GO:0005525">
    <property type="term" value="F:GTP binding"/>
    <property type="evidence" value="ECO:0007669"/>
    <property type="project" value="UniProtKB-KW"/>
</dbReference>
<evidence type="ECO:0000256" key="14">
    <source>
        <dbReference type="ARBA" id="ARBA00023211"/>
    </source>
</evidence>
<evidence type="ECO:0000313" key="21">
    <source>
        <dbReference type="EMBL" id="ACU54599.1"/>
    </source>
</evidence>
<dbReference type="UniPathway" id="UPA00275">
    <property type="reaction ID" value="UER00399"/>
</dbReference>
<feature type="binding site" evidence="19">
    <location>
        <position position="365"/>
    </location>
    <ligand>
        <name>GTP</name>
        <dbReference type="ChEBI" id="CHEBI:37565"/>
    </ligand>
</feature>
<evidence type="ECO:0000256" key="16">
    <source>
        <dbReference type="ARBA" id="ARBA00023268"/>
    </source>
</evidence>
<evidence type="ECO:0000256" key="15">
    <source>
        <dbReference type="ARBA" id="ARBA00023239"/>
    </source>
</evidence>
<keyword evidence="22" id="KW-1185">Reference proteome</keyword>
<feature type="binding site" evidence="19">
    <location>
        <position position="370"/>
    </location>
    <ligand>
        <name>GTP</name>
        <dbReference type="ChEBI" id="CHEBI:37565"/>
    </ligand>
</feature>
<gene>
    <name evidence="19" type="primary">ribBA</name>
    <name evidence="21" type="ordered locus">Afer_1683</name>
</gene>
<comment type="similarity">
    <text evidence="6 19">In the N-terminal section; belongs to the DHBP synthase family.</text>
</comment>
<feature type="binding site" evidence="19">
    <location>
        <position position="35"/>
    </location>
    <ligand>
        <name>Mg(2+)</name>
        <dbReference type="ChEBI" id="CHEBI:18420"/>
        <label>2</label>
    </ligand>
</feature>
<dbReference type="PANTHER" id="PTHR21327:SF18">
    <property type="entry name" value="3,4-DIHYDROXY-2-BUTANONE 4-PHOSPHATE SYNTHASE"/>
    <property type="match status" value="1"/>
</dbReference>
<evidence type="ECO:0000256" key="2">
    <source>
        <dbReference type="ARBA" id="ARBA00001936"/>
    </source>
</evidence>
<dbReference type="CDD" id="cd00641">
    <property type="entry name" value="GTP_cyclohydro2"/>
    <property type="match status" value="1"/>
</dbReference>
<feature type="binding site" evidence="19">
    <location>
        <position position="35"/>
    </location>
    <ligand>
        <name>Mg(2+)</name>
        <dbReference type="ChEBI" id="CHEBI:18420"/>
        <label>1</label>
    </ligand>
</feature>
<feature type="active site" description="Nucleophile; for GTP cyclohydrolase activity" evidence="19">
    <location>
        <position position="344"/>
    </location>
</feature>
<keyword evidence="11 19" id="KW-0862">Zinc</keyword>
<feature type="binding site" evidence="19">
    <location>
        <position position="279"/>
    </location>
    <ligand>
        <name>Zn(2+)</name>
        <dbReference type="ChEBI" id="CHEBI:29105"/>
        <note>catalytic</note>
    </ligand>
</feature>
<dbReference type="GO" id="GO:0000287">
    <property type="term" value="F:magnesium ion binding"/>
    <property type="evidence" value="ECO:0007669"/>
    <property type="project" value="UniProtKB-UniRule"/>
</dbReference>
<dbReference type="GO" id="GO:0008270">
    <property type="term" value="F:zinc ion binding"/>
    <property type="evidence" value="ECO:0007669"/>
    <property type="project" value="UniProtKB-UniRule"/>
</dbReference>
<feature type="binding site" evidence="19">
    <location>
        <position position="284"/>
    </location>
    <ligand>
        <name>GTP</name>
        <dbReference type="ChEBI" id="CHEBI:37565"/>
    </ligand>
</feature>
<keyword evidence="9 19" id="KW-0547">Nucleotide-binding</keyword>
<dbReference type="InterPro" id="IPR036144">
    <property type="entry name" value="RibA-like_sf"/>
</dbReference>
<dbReference type="Pfam" id="PF00925">
    <property type="entry name" value="GTP_cyclohydro2"/>
    <property type="match status" value="1"/>
</dbReference>
<evidence type="ECO:0000256" key="13">
    <source>
        <dbReference type="ARBA" id="ARBA00023134"/>
    </source>
</evidence>
<dbReference type="OrthoDB" id="9793111at2"/>
<feature type="binding site" evidence="19">
    <location>
        <begin position="263"/>
        <end position="267"/>
    </location>
    <ligand>
        <name>GTP</name>
        <dbReference type="ChEBI" id="CHEBI:37565"/>
    </ligand>
</feature>
<comment type="pathway">
    <text evidence="5 19">Cofactor biosynthesis; riboflavin biosynthesis; 2-hydroxy-3-oxobutyl phosphate from D-ribulose 5-phosphate: step 1/1.</text>
</comment>
<dbReference type="AlphaFoldDB" id="C7M0U1"/>
<dbReference type="InterPro" id="IPR032677">
    <property type="entry name" value="GTP_cyclohydro_II"/>
</dbReference>
<feature type="binding site" evidence="19">
    <location>
        <begin position="147"/>
        <end position="151"/>
    </location>
    <ligand>
        <name>D-ribulose 5-phosphate</name>
        <dbReference type="ChEBI" id="CHEBI:58121"/>
    </ligand>
</feature>
<keyword evidence="16 19" id="KW-0511">Multifunctional enzyme</keyword>
<comment type="catalytic activity">
    <reaction evidence="1 19">
        <text>D-ribulose 5-phosphate = (2S)-2-hydroxy-3-oxobutyl phosphate + formate + H(+)</text>
        <dbReference type="Rhea" id="RHEA:18457"/>
        <dbReference type="ChEBI" id="CHEBI:15378"/>
        <dbReference type="ChEBI" id="CHEBI:15740"/>
        <dbReference type="ChEBI" id="CHEBI:58121"/>
        <dbReference type="ChEBI" id="CHEBI:58830"/>
        <dbReference type="EC" id="4.1.99.12"/>
    </reaction>
</comment>
<dbReference type="NCBIfam" id="NF001591">
    <property type="entry name" value="PRK00393.1"/>
    <property type="match status" value="1"/>
</dbReference>
<keyword evidence="13 19" id="KW-0342">GTP-binding</keyword>
<feature type="site" description="Essential for DHBP synthase activity" evidence="19">
    <location>
        <position position="133"/>
    </location>
</feature>
<evidence type="ECO:0000256" key="1">
    <source>
        <dbReference type="ARBA" id="ARBA00000141"/>
    </source>
</evidence>
<evidence type="ECO:0000256" key="6">
    <source>
        <dbReference type="ARBA" id="ARBA00005520"/>
    </source>
</evidence>
<dbReference type="InterPro" id="IPR016299">
    <property type="entry name" value="Riboflavin_synth_RibBA"/>
</dbReference>
<dbReference type="InterPro" id="IPR017945">
    <property type="entry name" value="DHBP_synth_RibB-like_a/b_dom"/>
</dbReference>
<comment type="cofactor">
    <cofactor evidence="2">
        <name>Mn(2+)</name>
        <dbReference type="ChEBI" id="CHEBI:29035"/>
    </cofactor>
</comment>
<comment type="cofactor">
    <cofactor evidence="19">
        <name>Mg(2+)</name>
        <dbReference type="ChEBI" id="CHEBI:18420"/>
    </cofactor>
    <cofactor evidence="19">
        <name>Mn(2+)</name>
        <dbReference type="ChEBI" id="CHEBI:29035"/>
    </cofactor>
    <text evidence="19">Binds 2 divalent metal cations per subunit. Magnesium or manganese.</text>
</comment>
<comment type="pathway">
    <text evidence="4 19">Cofactor biosynthesis; riboflavin biosynthesis; 5-amino-6-(D-ribitylamino)uracil from GTP: step 1/4.</text>
</comment>
<dbReference type="Gene3D" id="3.90.870.10">
    <property type="entry name" value="DHBP synthase"/>
    <property type="match status" value="1"/>
</dbReference>
<feature type="binding site" evidence="19">
    <location>
        <position position="171"/>
    </location>
    <ligand>
        <name>D-ribulose 5-phosphate</name>
        <dbReference type="ChEBI" id="CHEBI:58121"/>
    </ligand>
</feature>
<evidence type="ECO:0000256" key="19">
    <source>
        <dbReference type="HAMAP-Rule" id="MF_01283"/>
    </source>
</evidence>
<evidence type="ECO:0000256" key="11">
    <source>
        <dbReference type="ARBA" id="ARBA00022833"/>
    </source>
</evidence>
<comment type="function">
    <text evidence="3 19">Catalyzes the conversion of D-ribulose 5-phosphate to formate and 3,4-dihydroxy-2-butanone 4-phosphate.</text>
</comment>
<dbReference type="FunFam" id="3.40.50.10990:FF:000001">
    <property type="entry name" value="Riboflavin biosynthesis protein RibBA"/>
    <property type="match status" value="1"/>
</dbReference>
<dbReference type="EC" id="4.1.99.12" evidence="19"/>
<dbReference type="HAMAP" id="MF_01283">
    <property type="entry name" value="RibBA"/>
    <property type="match status" value="1"/>
</dbReference>
<evidence type="ECO:0000256" key="10">
    <source>
        <dbReference type="ARBA" id="ARBA00022801"/>
    </source>
</evidence>
<dbReference type="InterPro" id="IPR000926">
    <property type="entry name" value="RibA"/>
</dbReference>
<dbReference type="NCBIfam" id="TIGR00505">
    <property type="entry name" value="ribA"/>
    <property type="match status" value="1"/>
</dbReference>
<evidence type="ECO:0000256" key="3">
    <source>
        <dbReference type="ARBA" id="ARBA00002284"/>
    </source>
</evidence>
<feature type="binding site" evidence="19">
    <location>
        <begin position="34"/>
        <end position="35"/>
    </location>
    <ligand>
        <name>D-ribulose 5-phosphate</name>
        <dbReference type="ChEBI" id="CHEBI:58121"/>
    </ligand>
</feature>
<dbReference type="SUPFAM" id="SSF55821">
    <property type="entry name" value="YrdC/RibB"/>
    <property type="match status" value="1"/>
</dbReference>
<feature type="domain" description="GTP cyclohydrolase II" evidence="20">
    <location>
        <begin position="221"/>
        <end position="386"/>
    </location>
</feature>
<evidence type="ECO:0000256" key="7">
    <source>
        <dbReference type="ARBA" id="ARBA00022619"/>
    </source>
</evidence>
<accession>C7M0U1</accession>
<evidence type="ECO:0000256" key="17">
    <source>
        <dbReference type="ARBA" id="ARBA00043932"/>
    </source>
</evidence>
<evidence type="ECO:0000256" key="9">
    <source>
        <dbReference type="ARBA" id="ARBA00022741"/>
    </source>
</evidence>
<keyword evidence="12 19" id="KW-0460">Magnesium</keyword>
<sequence length="417" mass="45375">MSETTAATPFSSVEDAIEAFRRGEMVIVVDDEDRENEGDLIMPADAVRPDDVAFYLRVTSGMICVSAESQLLDALELPLMVEHGTDPRKTAFTITVDAARGGTTGISAEDRARTVALLASPDARPSDFVRPGHVFPLRAREGGVLKRGGHTEAGVDLARLAGRRPAAMLAEITTEDRQSMARLPELAAFAAAWGVPLISIADLIRYRAARETLVARVEGSEATIPTQWGAFDAVVYRSVLEPGDEHLVLSLGEIDDTEPVLVRVHSECLTGDIFGSYRCDCGPQLHAALARIADEGRGVVVYLRGHEGRGIGLGHKLRAYHLQEFEGLDTVEANERLGLPVDAREYGIGAQILADLGVRRMRLLTNNPAKYRGLTGFGLEIVERVPIVTEVRPENARYLETKARKLGHLLDVARGER</sequence>
<dbReference type="PANTHER" id="PTHR21327">
    <property type="entry name" value="GTP CYCLOHYDROLASE II-RELATED"/>
    <property type="match status" value="1"/>
</dbReference>
<dbReference type="eggNOG" id="COG0807">
    <property type="taxonomic scope" value="Bacteria"/>
</dbReference>
<dbReference type="GO" id="GO:0003935">
    <property type="term" value="F:GTP cyclohydrolase II activity"/>
    <property type="evidence" value="ECO:0007669"/>
    <property type="project" value="UniProtKB-UniRule"/>
</dbReference>
<dbReference type="HOGENOM" id="CLU_020273_1_2_11"/>
<dbReference type="KEGG" id="afo:Afer_1683"/>
<dbReference type="HAMAP" id="MF_00180">
    <property type="entry name" value="RibB"/>
    <property type="match status" value="1"/>
</dbReference>
<dbReference type="Gene3D" id="3.40.50.10990">
    <property type="entry name" value="GTP cyclohydrolase II"/>
    <property type="match status" value="1"/>
</dbReference>
<feature type="binding site" evidence="19">
    <location>
        <position position="268"/>
    </location>
    <ligand>
        <name>Zn(2+)</name>
        <dbReference type="ChEBI" id="CHEBI:29105"/>
        <note>catalytic</note>
    </ligand>
</feature>
<feature type="binding site" evidence="19">
    <location>
        <begin position="307"/>
        <end position="309"/>
    </location>
    <ligand>
        <name>GTP</name>
        <dbReference type="ChEBI" id="CHEBI:37565"/>
    </ligand>
</feature>
<comment type="catalytic activity">
    <reaction evidence="18 19">
        <text>GTP + 4 H2O = 2,5-diamino-6-hydroxy-4-(5-phosphoribosylamino)-pyrimidine + formate + 2 phosphate + 3 H(+)</text>
        <dbReference type="Rhea" id="RHEA:23704"/>
        <dbReference type="ChEBI" id="CHEBI:15377"/>
        <dbReference type="ChEBI" id="CHEBI:15378"/>
        <dbReference type="ChEBI" id="CHEBI:15740"/>
        <dbReference type="ChEBI" id="CHEBI:37565"/>
        <dbReference type="ChEBI" id="CHEBI:43474"/>
        <dbReference type="ChEBI" id="CHEBI:58614"/>
        <dbReference type="EC" id="3.5.4.25"/>
    </reaction>
</comment>
<dbReference type="Proteomes" id="UP000000771">
    <property type="component" value="Chromosome"/>
</dbReference>
<protein>
    <recommendedName>
        <fullName evidence="19">Riboflavin biosynthesis protein RibBA</fullName>
    </recommendedName>
    <domain>
        <recommendedName>
            <fullName evidence="19">3,4-dihydroxy-2-butanone 4-phosphate synthase</fullName>
            <shortName evidence="19">DHBP synthase</shortName>
            <ecNumber evidence="19">4.1.99.12</ecNumber>
        </recommendedName>
    </domain>
    <domain>
        <recommendedName>
            <fullName evidence="19">GTP cyclohydrolase-2</fullName>
            <ecNumber evidence="19">3.5.4.25</ecNumber>
        </recommendedName>
        <alternativeName>
            <fullName evidence="19">GTP cyclohydrolase II</fullName>
        </alternativeName>
    </domain>
</protein>
<dbReference type="FunFam" id="3.90.870.10:FF:000001">
    <property type="entry name" value="Riboflavin biosynthesis protein RibBA"/>
    <property type="match status" value="1"/>
</dbReference>
<evidence type="ECO:0000256" key="8">
    <source>
        <dbReference type="ARBA" id="ARBA00022723"/>
    </source>
</evidence>
<name>C7M0U1_ACIFD</name>
<dbReference type="NCBIfam" id="TIGR00506">
    <property type="entry name" value="ribB"/>
    <property type="match status" value="1"/>
</dbReference>
<dbReference type="STRING" id="525909.Afer_1683"/>
<feature type="active site" description="Proton acceptor; for GTP cyclohydrolase activity" evidence="19">
    <location>
        <position position="342"/>
    </location>
</feature>
<comment type="similarity">
    <text evidence="19">In the C-terminal section; belongs to the GTP cyclohydrolase II family.</text>
</comment>
<evidence type="ECO:0000256" key="5">
    <source>
        <dbReference type="ARBA" id="ARBA00004904"/>
    </source>
</evidence>
<comment type="cofactor">
    <cofactor evidence="19">
        <name>Zn(2+)</name>
        <dbReference type="ChEBI" id="CHEBI:29105"/>
    </cofactor>
    <text evidence="19">Binds 1 zinc ion per subunit.</text>
</comment>
<dbReference type="SUPFAM" id="SSF142695">
    <property type="entry name" value="RibA-like"/>
    <property type="match status" value="1"/>
</dbReference>
<dbReference type="GO" id="GO:0030145">
    <property type="term" value="F:manganese ion binding"/>
    <property type="evidence" value="ECO:0007669"/>
    <property type="project" value="UniProtKB-UniRule"/>
</dbReference>
<comment type="function">
    <text evidence="17 19">Catalyzes the conversion of GTP to 2,5-diamino-6-ribosylamino-4(3H)-pyrimidinone 5'-phosphate (DARP), formate and pyrophosphate.</text>
</comment>
<keyword evidence="15 19" id="KW-0456">Lyase</keyword>
<dbReference type="RefSeq" id="WP_015799078.1">
    <property type="nucleotide sequence ID" value="NC_013124.1"/>
</dbReference>
<dbReference type="Pfam" id="PF00926">
    <property type="entry name" value="DHBP_synthase"/>
    <property type="match status" value="1"/>
</dbReference>
<keyword evidence="8 19" id="KW-0479">Metal-binding</keyword>
<evidence type="ECO:0000256" key="4">
    <source>
        <dbReference type="ARBA" id="ARBA00004853"/>
    </source>
</evidence>
<dbReference type="GO" id="GO:0008686">
    <property type="term" value="F:3,4-dihydroxy-2-butanone-4-phosphate synthase activity"/>
    <property type="evidence" value="ECO:0007669"/>
    <property type="project" value="UniProtKB-UniRule"/>
</dbReference>
<evidence type="ECO:0000313" key="22">
    <source>
        <dbReference type="Proteomes" id="UP000000771"/>
    </source>
</evidence>
<dbReference type="eggNOG" id="COG0108">
    <property type="taxonomic scope" value="Bacteria"/>
</dbReference>
<dbReference type="EMBL" id="CP001631">
    <property type="protein sequence ID" value="ACU54599.1"/>
    <property type="molecule type" value="Genomic_DNA"/>
</dbReference>
<evidence type="ECO:0000256" key="18">
    <source>
        <dbReference type="ARBA" id="ARBA00049295"/>
    </source>
</evidence>
<evidence type="ECO:0000259" key="20">
    <source>
        <dbReference type="Pfam" id="PF00925"/>
    </source>
</evidence>